<dbReference type="EMBL" id="JBFXLT010000179">
    <property type="protein sequence ID" value="KAL2802499.1"/>
    <property type="molecule type" value="Genomic_DNA"/>
</dbReference>
<protein>
    <submittedName>
        <fullName evidence="3">Uncharacterized protein</fullName>
    </submittedName>
</protein>
<evidence type="ECO:0000256" key="1">
    <source>
        <dbReference type="SAM" id="Coils"/>
    </source>
</evidence>
<organism evidence="3 4">
    <name type="scientific">Aspergillus granulosus</name>
    <dbReference type="NCBI Taxonomy" id="176169"/>
    <lineage>
        <taxon>Eukaryota</taxon>
        <taxon>Fungi</taxon>
        <taxon>Dikarya</taxon>
        <taxon>Ascomycota</taxon>
        <taxon>Pezizomycotina</taxon>
        <taxon>Eurotiomycetes</taxon>
        <taxon>Eurotiomycetidae</taxon>
        <taxon>Eurotiales</taxon>
        <taxon>Aspergillaceae</taxon>
        <taxon>Aspergillus</taxon>
        <taxon>Aspergillus subgen. Nidulantes</taxon>
    </lineage>
</organism>
<feature type="compositionally biased region" description="Polar residues" evidence="2">
    <location>
        <begin position="70"/>
        <end position="84"/>
    </location>
</feature>
<keyword evidence="1" id="KW-0175">Coiled coil</keyword>
<feature type="compositionally biased region" description="Pro residues" evidence="2">
    <location>
        <begin position="17"/>
        <end position="28"/>
    </location>
</feature>
<evidence type="ECO:0000313" key="4">
    <source>
        <dbReference type="Proteomes" id="UP001610334"/>
    </source>
</evidence>
<evidence type="ECO:0000256" key="2">
    <source>
        <dbReference type="SAM" id="MobiDB-lite"/>
    </source>
</evidence>
<feature type="region of interest" description="Disordered" evidence="2">
    <location>
        <begin position="1"/>
        <end position="84"/>
    </location>
</feature>
<name>A0ABR4GVA4_9EURO</name>
<reference evidence="3 4" key="1">
    <citation type="submission" date="2024-07" db="EMBL/GenBank/DDBJ databases">
        <title>Section-level genome sequencing and comparative genomics of Aspergillus sections Usti and Cavernicolus.</title>
        <authorList>
            <consortium name="Lawrence Berkeley National Laboratory"/>
            <person name="Nybo J.L."/>
            <person name="Vesth T.C."/>
            <person name="Theobald S."/>
            <person name="Frisvad J.C."/>
            <person name="Larsen T.O."/>
            <person name="Kjaerboelling I."/>
            <person name="Rothschild-Mancinelli K."/>
            <person name="Lyhne E.K."/>
            <person name="Kogle M.E."/>
            <person name="Barry K."/>
            <person name="Clum A."/>
            <person name="Na H."/>
            <person name="Ledsgaard L."/>
            <person name="Lin J."/>
            <person name="Lipzen A."/>
            <person name="Kuo A."/>
            <person name="Riley R."/>
            <person name="Mondo S."/>
            <person name="Labutti K."/>
            <person name="Haridas S."/>
            <person name="Pangalinan J."/>
            <person name="Salamov A.A."/>
            <person name="Simmons B.A."/>
            <person name="Magnuson J.K."/>
            <person name="Chen J."/>
            <person name="Drula E."/>
            <person name="Henrissat B."/>
            <person name="Wiebenga A."/>
            <person name="Lubbers R.J."/>
            <person name="Gomes A.C."/>
            <person name="Makela M.R."/>
            <person name="Stajich J."/>
            <person name="Grigoriev I.V."/>
            <person name="Mortensen U.H."/>
            <person name="De Vries R.P."/>
            <person name="Baker S.E."/>
            <person name="Andersen M.R."/>
        </authorList>
    </citation>
    <scope>NUCLEOTIDE SEQUENCE [LARGE SCALE GENOMIC DNA]</scope>
    <source>
        <strain evidence="3 4">CBS 588.65</strain>
    </source>
</reference>
<keyword evidence="4" id="KW-1185">Reference proteome</keyword>
<gene>
    <name evidence="3" type="ORF">BJX63DRAFT_108548</name>
</gene>
<feature type="coiled-coil region" evidence="1">
    <location>
        <begin position="90"/>
        <end position="149"/>
    </location>
</feature>
<sequence length="446" mass="50665">MAHFLSRRAESPSKQQQPPPPALPPGPDPNVNICPEHMGPHREPSRTPATLRQRPLSRPVGARGLGEPPYSSNPMDPTKETTLTNPADHVLFSKSKQEEARKKIQDLEAQLASERELREDLLSNLERAQNQAEENRKLWKQTARELRKATQIQGACQVTDSQLISSVQQLKYNIRNFAIQHFTGIHGARFRREQFDAWVSPTTLGMRAYIDYIQSPSQCSSIIQAILWRVLVKRVFDQFLWAGRVGDSFCDLRFYLKLASRTEPNPDIEIERKFQMWSADTTALILEMSDFGEGTEDQQIFHNNIKSIRNEFWGMASQFLVTRGQGPARELRRIVDDAIALDKQIHRQAARIKWELPDEGPMPFKADEMEAEQGQARPSPNTRVLLAVAPGVKKQGKSDGQDFENEQLLVPMEVSCQAPADLPSTISETSYRILGFRLHPEREGRG</sequence>
<comment type="caution">
    <text evidence="3">The sequence shown here is derived from an EMBL/GenBank/DDBJ whole genome shotgun (WGS) entry which is preliminary data.</text>
</comment>
<dbReference type="Proteomes" id="UP001610334">
    <property type="component" value="Unassembled WGS sequence"/>
</dbReference>
<evidence type="ECO:0000313" key="3">
    <source>
        <dbReference type="EMBL" id="KAL2802499.1"/>
    </source>
</evidence>
<accession>A0ABR4GVA4</accession>
<proteinExistence type="predicted"/>